<dbReference type="EMBL" id="DSOV01000008">
    <property type="protein sequence ID" value="HEN41252.1"/>
    <property type="molecule type" value="Genomic_DNA"/>
</dbReference>
<organism evidence="2">
    <name type="scientific">Geobacter metallireducens</name>
    <dbReference type="NCBI Taxonomy" id="28232"/>
    <lineage>
        <taxon>Bacteria</taxon>
        <taxon>Pseudomonadati</taxon>
        <taxon>Thermodesulfobacteriota</taxon>
        <taxon>Desulfuromonadia</taxon>
        <taxon>Geobacterales</taxon>
        <taxon>Geobacteraceae</taxon>
        <taxon>Geobacter</taxon>
    </lineage>
</organism>
<accession>A0A831UA51</accession>
<feature type="compositionally biased region" description="Low complexity" evidence="1">
    <location>
        <begin position="161"/>
        <end position="170"/>
    </location>
</feature>
<dbReference type="AlphaFoldDB" id="A0A831UA51"/>
<evidence type="ECO:0000256" key="1">
    <source>
        <dbReference type="SAM" id="MobiDB-lite"/>
    </source>
</evidence>
<feature type="compositionally biased region" description="Basic and acidic residues" evidence="1">
    <location>
        <begin position="142"/>
        <end position="159"/>
    </location>
</feature>
<gene>
    <name evidence="2" type="ORF">ENQ87_02565</name>
</gene>
<reference evidence="2" key="1">
    <citation type="journal article" date="2020" name="mSystems">
        <title>Genome- and Community-Level Interaction Insights into Carbon Utilization and Element Cycling Functions of Hydrothermarchaeota in Hydrothermal Sediment.</title>
        <authorList>
            <person name="Zhou Z."/>
            <person name="Liu Y."/>
            <person name="Xu W."/>
            <person name="Pan J."/>
            <person name="Luo Z.H."/>
            <person name="Li M."/>
        </authorList>
    </citation>
    <scope>NUCLEOTIDE SEQUENCE [LARGE SCALE GENOMIC DNA]</scope>
    <source>
        <strain evidence="2">SpSt-349</strain>
    </source>
</reference>
<name>A0A831UA51_GEOME</name>
<feature type="compositionally biased region" description="Low complexity" evidence="1">
    <location>
        <begin position="94"/>
        <end position="105"/>
    </location>
</feature>
<feature type="region of interest" description="Disordered" evidence="1">
    <location>
        <begin position="57"/>
        <end position="193"/>
    </location>
</feature>
<comment type="caution">
    <text evidence="2">The sequence shown here is derived from an EMBL/GenBank/DDBJ whole genome shotgun (WGS) entry which is preliminary data.</text>
</comment>
<protein>
    <submittedName>
        <fullName evidence="2">Cytochrome C</fullName>
    </submittedName>
</protein>
<sequence>MLLFVAVIPLTAPLVETAQAMSAFSRKYGMKCDSCHRQRIPELNDFGVEFYRNGFTLPGKEGSAKKSESGAAGEARASGKEGGRSGEEADKPAPSRSAAPPGAASDSEEDESEEPEEVPPPPPTVVYRLPSRDGSVYFTDNPVRKDDVATSAKKQERRPAAPRSSVSRPVKAPPGAVASLKPPVHSKGAAPVRQERFRSYGECMERTLLEGAVPNSAAETMERLTVAEQRCSAYQVPER</sequence>
<feature type="compositionally biased region" description="Acidic residues" evidence="1">
    <location>
        <begin position="106"/>
        <end position="117"/>
    </location>
</feature>
<proteinExistence type="predicted"/>
<evidence type="ECO:0000313" key="2">
    <source>
        <dbReference type="EMBL" id="HEN41252.1"/>
    </source>
</evidence>
<feature type="compositionally biased region" description="Basic and acidic residues" evidence="1">
    <location>
        <begin position="77"/>
        <end position="93"/>
    </location>
</feature>